<dbReference type="AlphaFoldDB" id="A0A4P7SE89"/>
<dbReference type="PANTHER" id="PTHR38479:SF2">
    <property type="entry name" value="WINGED HELIX DNA-BINDING DOMAIN-CONTAINING PROTEIN"/>
    <property type="match status" value="1"/>
</dbReference>
<evidence type="ECO:0000313" key="1">
    <source>
        <dbReference type="EMBL" id="QCB92449.1"/>
    </source>
</evidence>
<protein>
    <recommendedName>
        <fullName evidence="3">Winged helix DNA-binding domain-containing protein</fullName>
    </recommendedName>
</protein>
<proteinExistence type="predicted"/>
<dbReference type="RefSeq" id="WP_135972836.1">
    <property type="nucleotide sequence ID" value="NZ_CP039291.1"/>
</dbReference>
<evidence type="ECO:0000313" key="2">
    <source>
        <dbReference type="Proteomes" id="UP000296469"/>
    </source>
</evidence>
<gene>
    <name evidence="1" type="ORF">E5225_01640</name>
</gene>
<evidence type="ECO:0008006" key="3">
    <source>
        <dbReference type="Google" id="ProtNLM"/>
    </source>
</evidence>
<keyword evidence="2" id="KW-1185">Reference proteome</keyword>
<dbReference type="PANTHER" id="PTHR38479">
    <property type="entry name" value="LMO0824 PROTEIN"/>
    <property type="match status" value="1"/>
</dbReference>
<accession>A0A4P7SE89</accession>
<dbReference type="InterPro" id="IPR009351">
    <property type="entry name" value="AlkZ-like"/>
</dbReference>
<dbReference type="EMBL" id="CP039291">
    <property type="protein sequence ID" value="QCB92449.1"/>
    <property type="molecule type" value="Genomic_DNA"/>
</dbReference>
<dbReference type="OrthoDB" id="9148135at2"/>
<dbReference type="Proteomes" id="UP000296469">
    <property type="component" value="Chromosome"/>
</dbReference>
<dbReference type="KEGG" id="celz:E5225_01640"/>
<dbReference type="Pfam" id="PF06224">
    <property type="entry name" value="AlkZ-like"/>
    <property type="match status" value="1"/>
</dbReference>
<reference evidence="1 2" key="1">
    <citation type="submission" date="2019-04" db="EMBL/GenBank/DDBJ databases">
        <title>Isolation and identification of Cellulomonas shaoxiangyii sp. Nov. isolated from feces of the Tibetan antelopes (Pantholops hodgsonii) in the Qinghai-Tibet plateau of China.</title>
        <authorList>
            <person name="Tian Z."/>
        </authorList>
    </citation>
    <scope>NUCLEOTIDE SEQUENCE [LARGE SCALE GENOMIC DNA]</scope>
    <source>
        <strain evidence="1 2">Z28</strain>
    </source>
</reference>
<organism evidence="1 2">
    <name type="scientific">Cellulomonas shaoxiangyii</name>
    <dbReference type="NCBI Taxonomy" id="2566013"/>
    <lineage>
        <taxon>Bacteria</taxon>
        <taxon>Bacillati</taxon>
        <taxon>Actinomycetota</taxon>
        <taxon>Actinomycetes</taxon>
        <taxon>Micrococcales</taxon>
        <taxon>Cellulomonadaceae</taxon>
        <taxon>Cellulomonas</taxon>
    </lineage>
</organism>
<sequence length="366" mass="39711">MAPITWPGALAWRLRRQLLDPPGSTTPAGVVGALGAVAAQLDPAQAELGVRARLQRSARGDVARALADGSLVRTFAFRGAVHLMTPDDAAVHLALRASSRMWERPGWQSHYRLAPEDWPELRAAVRDALVDGPLTREQLASVVVTHPRLAHLEDALTNPSATLLKPLAWQGDVCLGPPRDGRLTLQRLDTNRRWHGLVDVDEAGPRAIETYLRAYAPASAANLHYWLGEGLGVRRAQLTRWLDRLGPHVRWVEVDDEPRLVLDEDLDDLAATPPSRAVRLLPRYDQWVLGPGTADPHVVPPALRPEVSRGADLVLVGGRVAGTWVLSGDTVTTTWAPDAPPRDAAAVDAEVARLAGLLGRPLRHAG</sequence>
<name>A0A4P7SE89_9CELL</name>